<name>A0A1G6UD10_9PSEU</name>
<proteinExistence type="predicted"/>
<dbReference type="EMBL" id="FMZE01000008">
    <property type="protein sequence ID" value="SDD39114.1"/>
    <property type="molecule type" value="Genomic_DNA"/>
</dbReference>
<dbReference type="OrthoDB" id="3625992at2"/>
<evidence type="ECO:0000313" key="2">
    <source>
        <dbReference type="Proteomes" id="UP000199494"/>
    </source>
</evidence>
<dbReference type="STRING" id="530584.SAMN05421630_1084"/>
<protein>
    <submittedName>
        <fullName evidence="1">Uncharacterized protein</fullName>
    </submittedName>
</protein>
<organism evidence="1 2">
    <name type="scientific">Prauserella marina</name>
    <dbReference type="NCBI Taxonomy" id="530584"/>
    <lineage>
        <taxon>Bacteria</taxon>
        <taxon>Bacillati</taxon>
        <taxon>Actinomycetota</taxon>
        <taxon>Actinomycetes</taxon>
        <taxon>Pseudonocardiales</taxon>
        <taxon>Pseudonocardiaceae</taxon>
        <taxon>Prauserella</taxon>
    </lineage>
</organism>
<gene>
    <name evidence="1" type="ORF">SAMN05421630_1084</name>
</gene>
<keyword evidence="2" id="KW-1185">Reference proteome</keyword>
<dbReference type="Proteomes" id="UP000199494">
    <property type="component" value="Unassembled WGS sequence"/>
</dbReference>
<dbReference type="GO" id="GO:0003677">
    <property type="term" value="F:DNA binding"/>
    <property type="evidence" value="ECO:0007669"/>
    <property type="project" value="InterPro"/>
</dbReference>
<dbReference type="RefSeq" id="WP_091807542.1">
    <property type="nucleotide sequence ID" value="NZ_CP016353.1"/>
</dbReference>
<accession>A0A1G6UD10</accession>
<sequence>MVSPEGQLPRNIELPDLSALDSVMDDLNRSMERLPEIQAEMMSLTAEEWSDDELIRVVVGPRGQLVELELDPRVYREPDAAKLSESIMDTVTAAVRAVMARSQELVNGHFPDDIGKLSAQYGIEQPEPNPMAADLFKVDAEILADRKEHGRG</sequence>
<dbReference type="InterPro" id="IPR004401">
    <property type="entry name" value="YbaB/EbfC"/>
</dbReference>
<dbReference type="Gene3D" id="3.30.1310.10">
    <property type="entry name" value="Nucleoid-associated protein YbaB-like domain"/>
    <property type="match status" value="1"/>
</dbReference>
<dbReference type="SUPFAM" id="SSF82607">
    <property type="entry name" value="YbaB-like"/>
    <property type="match status" value="1"/>
</dbReference>
<dbReference type="AlphaFoldDB" id="A0A1G6UD10"/>
<dbReference type="InterPro" id="IPR036894">
    <property type="entry name" value="YbaB-like_sf"/>
</dbReference>
<reference evidence="1 2" key="1">
    <citation type="submission" date="2016-10" db="EMBL/GenBank/DDBJ databases">
        <authorList>
            <person name="de Groot N.N."/>
        </authorList>
    </citation>
    <scope>NUCLEOTIDE SEQUENCE [LARGE SCALE GENOMIC DNA]</scope>
    <source>
        <strain evidence="1 2">CGMCC 4.5506</strain>
    </source>
</reference>
<evidence type="ECO:0000313" key="1">
    <source>
        <dbReference type="EMBL" id="SDD39114.1"/>
    </source>
</evidence>
<dbReference type="Pfam" id="PF02575">
    <property type="entry name" value="YbaB_DNA_bd"/>
    <property type="match status" value="1"/>
</dbReference>